<dbReference type="InterPro" id="IPR016032">
    <property type="entry name" value="Sig_transdc_resp-reg_C-effctor"/>
</dbReference>
<dbReference type="Proteomes" id="UP000623067">
    <property type="component" value="Unassembled WGS sequence"/>
</dbReference>
<sequence>MQVGDLYDAILDEGAYAALPGMIAQAVGGRSSVVHRYERNHFGPPELNTCYFDAPFLADVLALVAQGGDIWTRTGLDTGIRNRAVAMHKLVPDDMFRGSTLFNEVFRKHGDDTGHSLGMIIETRGALLCVSSQRAWGAGAFGLEEEAALDALRVDLNRVFEARELIRGQQGRITDLTDMVAAGETRILVVGPDLELRGASPAGEAVLGLGDGLRAFQGRLAFADRRIEAQLRAAVRATIARAPVARTVFTAGRPSGAEEWRLRVVPSGRQDARSCLILIGADEIDGRDRQRLWLREHFGVTDSEALVAHGLVAGLSPEEIADERGVSKNTVRAQLRALMGKTGTSRMAELVGLLARVP</sequence>
<name>A0A916WRG5_9SPHN</name>
<proteinExistence type="predicted"/>
<reference evidence="2" key="1">
    <citation type="journal article" date="2014" name="Int. J. Syst. Evol. Microbiol.">
        <title>Complete genome sequence of Corynebacterium casei LMG S-19264T (=DSM 44701T), isolated from a smear-ripened cheese.</title>
        <authorList>
            <consortium name="US DOE Joint Genome Institute (JGI-PGF)"/>
            <person name="Walter F."/>
            <person name="Albersmeier A."/>
            <person name="Kalinowski J."/>
            <person name="Ruckert C."/>
        </authorList>
    </citation>
    <scope>NUCLEOTIDE SEQUENCE</scope>
    <source>
        <strain evidence="2">CGMCC 1.15330</strain>
    </source>
</reference>
<dbReference type="SMART" id="SM00421">
    <property type="entry name" value="HTH_LUXR"/>
    <property type="match status" value="1"/>
</dbReference>
<gene>
    <name evidence="2" type="ORF">GCM10011380_14200</name>
</gene>
<protein>
    <recommendedName>
        <fullName evidence="1">HTH luxR-type domain-containing protein</fullName>
    </recommendedName>
</protein>
<organism evidence="2 3">
    <name type="scientific">Sphingomonas metalli</name>
    <dbReference type="NCBI Taxonomy" id="1779358"/>
    <lineage>
        <taxon>Bacteria</taxon>
        <taxon>Pseudomonadati</taxon>
        <taxon>Pseudomonadota</taxon>
        <taxon>Alphaproteobacteria</taxon>
        <taxon>Sphingomonadales</taxon>
        <taxon>Sphingomonadaceae</taxon>
        <taxon>Sphingomonas</taxon>
    </lineage>
</organism>
<accession>A0A916WRG5</accession>
<keyword evidence="3" id="KW-1185">Reference proteome</keyword>
<dbReference type="RefSeq" id="WP_188658052.1">
    <property type="nucleotide sequence ID" value="NZ_BMIH01000002.1"/>
</dbReference>
<evidence type="ECO:0000313" key="3">
    <source>
        <dbReference type="Proteomes" id="UP000623067"/>
    </source>
</evidence>
<dbReference type="InterPro" id="IPR000792">
    <property type="entry name" value="Tscrpt_reg_LuxR_C"/>
</dbReference>
<dbReference type="GO" id="GO:0006355">
    <property type="term" value="P:regulation of DNA-templated transcription"/>
    <property type="evidence" value="ECO:0007669"/>
    <property type="project" value="InterPro"/>
</dbReference>
<feature type="domain" description="HTH luxR-type" evidence="1">
    <location>
        <begin position="297"/>
        <end position="354"/>
    </location>
</feature>
<dbReference type="Gene3D" id="1.10.10.10">
    <property type="entry name" value="Winged helix-like DNA-binding domain superfamily/Winged helix DNA-binding domain"/>
    <property type="match status" value="1"/>
</dbReference>
<dbReference type="InterPro" id="IPR036388">
    <property type="entry name" value="WH-like_DNA-bd_sf"/>
</dbReference>
<dbReference type="AlphaFoldDB" id="A0A916WRG5"/>
<dbReference type="SUPFAM" id="SSF46894">
    <property type="entry name" value="C-terminal effector domain of the bipartite response regulators"/>
    <property type="match status" value="1"/>
</dbReference>
<evidence type="ECO:0000259" key="1">
    <source>
        <dbReference type="SMART" id="SM00421"/>
    </source>
</evidence>
<dbReference type="GO" id="GO:0003677">
    <property type="term" value="F:DNA binding"/>
    <property type="evidence" value="ECO:0007669"/>
    <property type="project" value="InterPro"/>
</dbReference>
<dbReference type="EMBL" id="BMIH01000002">
    <property type="protein sequence ID" value="GGB25782.1"/>
    <property type="molecule type" value="Genomic_DNA"/>
</dbReference>
<evidence type="ECO:0000313" key="2">
    <source>
        <dbReference type="EMBL" id="GGB25782.1"/>
    </source>
</evidence>
<comment type="caution">
    <text evidence="2">The sequence shown here is derived from an EMBL/GenBank/DDBJ whole genome shotgun (WGS) entry which is preliminary data.</text>
</comment>
<reference evidence="2" key="2">
    <citation type="submission" date="2020-09" db="EMBL/GenBank/DDBJ databases">
        <authorList>
            <person name="Sun Q."/>
            <person name="Zhou Y."/>
        </authorList>
    </citation>
    <scope>NUCLEOTIDE SEQUENCE</scope>
    <source>
        <strain evidence="2">CGMCC 1.15330</strain>
    </source>
</reference>